<protein>
    <submittedName>
        <fullName evidence="1">TOMM propeptide domain-containing protein</fullName>
    </submittedName>
</protein>
<keyword evidence="2" id="KW-1185">Reference proteome</keyword>
<dbReference type="SUPFAM" id="SSF56209">
    <property type="entry name" value="Nitrile hydratase alpha chain"/>
    <property type="match status" value="1"/>
</dbReference>
<organism evidence="1 2">
    <name type="scientific">Chryseobacterium manosquense</name>
    <dbReference type="NCBI Taxonomy" id="2754694"/>
    <lineage>
        <taxon>Bacteria</taxon>
        <taxon>Pseudomonadati</taxon>
        <taxon>Bacteroidota</taxon>
        <taxon>Flavobacteriia</taxon>
        <taxon>Flavobacteriales</taxon>
        <taxon>Weeksellaceae</taxon>
        <taxon>Chryseobacterium group</taxon>
        <taxon>Chryseobacterium</taxon>
    </lineage>
</organism>
<dbReference type="RefSeq" id="WP_188321441.1">
    <property type="nucleotide sequence ID" value="NZ_CP060203.1"/>
</dbReference>
<dbReference type="GO" id="GO:0003824">
    <property type="term" value="F:catalytic activity"/>
    <property type="evidence" value="ECO:0007669"/>
    <property type="project" value="InterPro"/>
</dbReference>
<sequence>MDTAEFKELYKEIVTNAWEDADLKKELISKPLETMEKIAKKRLDFEGRRILIEDQSDINKIYLNIPQRINFENLELSEEQLEKVAGGGFFDFFLAIFLGKV</sequence>
<dbReference type="KEGG" id="cmaq:H0S70_01440"/>
<gene>
    <name evidence="1" type="ORF">H0S70_01440</name>
</gene>
<proteinExistence type="predicted"/>
<dbReference type="Proteomes" id="UP000516438">
    <property type="component" value="Chromosome"/>
</dbReference>
<dbReference type="EMBL" id="CP060203">
    <property type="protein sequence ID" value="QNS41685.1"/>
    <property type="molecule type" value="Genomic_DNA"/>
</dbReference>
<name>A0A7H1DXH7_9FLAO</name>
<dbReference type="AlphaFoldDB" id="A0A7H1DXH7"/>
<reference evidence="1 2" key="1">
    <citation type="submission" date="2020-07" db="EMBL/GenBank/DDBJ databases">
        <title>Complete genome and description of Chryseobacterium manosquense strain Marseille-Q2069 sp. nov.</title>
        <authorList>
            <person name="Boxberger M."/>
        </authorList>
    </citation>
    <scope>NUCLEOTIDE SEQUENCE [LARGE SCALE GENOMIC DNA]</scope>
    <source>
        <strain evidence="1 2">Marseille-Q2069</strain>
    </source>
</reference>
<dbReference type="InterPro" id="IPR036648">
    <property type="entry name" value="CN_Hdrase_a/SCN_Hdrase_g_sf"/>
</dbReference>
<dbReference type="GO" id="GO:0046914">
    <property type="term" value="F:transition metal ion binding"/>
    <property type="evidence" value="ECO:0007669"/>
    <property type="project" value="InterPro"/>
</dbReference>
<evidence type="ECO:0000313" key="2">
    <source>
        <dbReference type="Proteomes" id="UP000516438"/>
    </source>
</evidence>
<evidence type="ECO:0000313" key="1">
    <source>
        <dbReference type="EMBL" id="QNS41685.1"/>
    </source>
</evidence>
<accession>A0A7H1DXH7</accession>